<dbReference type="InParanoid" id="A2DNT0"/>
<dbReference type="VEuPathDB" id="TrichDB:TVAG_225510"/>
<reference evidence="4" key="1">
    <citation type="submission" date="2006-10" db="EMBL/GenBank/DDBJ databases">
        <authorList>
            <person name="Amadeo P."/>
            <person name="Zhao Q."/>
            <person name="Wortman J."/>
            <person name="Fraser-Liggett C."/>
            <person name="Carlton J."/>
        </authorList>
    </citation>
    <scope>NUCLEOTIDE SEQUENCE</scope>
    <source>
        <strain evidence="4">G3</strain>
    </source>
</reference>
<dbReference type="InterPro" id="IPR045197">
    <property type="entry name" value="NUP210-like"/>
</dbReference>
<name>A2DNT0_TRIV3</name>
<reference evidence="4" key="2">
    <citation type="journal article" date="2007" name="Science">
        <title>Draft genome sequence of the sexually transmitted pathogen Trichomonas vaginalis.</title>
        <authorList>
            <person name="Carlton J.M."/>
            <person name="Hirt R.P."/>
            <person name="Silva J.C."/>
            <person name="Delcher A.L."/>
            <person name="Schatz M."/>
            <person name="Zhao Q."/>
            <person name="Wortman J.R."/>
            <person name="Bidwell S.L."/>
            <person name="Alsmark U.C.M."/>
            <person name="Besteiro S."/>
            <person name="Sicheritz-Ponten T."/>
            <person name="Noel C.J."/>
            <person name="Dacks J.B."/>
            <person name="Foster P.G."/>
            <person name="Simillion C."/>
            <person name="Van de Peer Y."/>
            <person name="Miranda-Saavedra D."/>
            <person name="Barton G.J."/>
            <person name="Westrop G.D."/>
            <person name="Mueller S."/>
            <person name="Dessi D."/>
            <person name="Fiori P.L."/>
            <person name="Ren Q."/>
            <person name="Paulsen I."/>
            <person name="Zhang H."/>
            <person name="Bastida-Corcuera F.D."/>
            <person name="Simoes-Barbosa A."/>
            <person name="Brown M.T."/>
            <person name="Hayes R.D."/>
            <person name="Mukherjee M."/>
            <person name="Okumura C.Y."/>
            <person name="Schneider R."/>
            <person name="Smith A.J."/>
            <person name="Vanacova S."/>
            <person name="Villalvazo M."/>
            <person name="Haas B.J."/>
            <person name="Pertea M."/>
            <person name="Feldblyum T.V."/>
            <person name="Utterback T.R."/>
            <person name="Shu C.L."/>
            <person name="Osoegawa K."/>
            <person name="de Jong P.J."/>
            <person name="Hrdy I."/>
            <person name="Horvathova L."/>
            <person name="Zubacova Z."/>
            <person name="Dolezal P."/>
            <person name="Malik S.B."/>
            <person name="Logsdon J.M. Jr."/>
            <person name="Henze K."/>
            <person name="Gupta A."/>
            <person name="Wang C.C."/>
            <person name="Dunne R.L."/>
            <person name="Upcroft J.A."/>
            <person name="Upcroft P."/>
            <person name="White O."/>
            <person name="Salzberg S.L."/>
            <person name="Tang P."/>
            <person name="Chiu C.-H."/>
            <person name="Lee Y.-S."/>
            <person name="Embley T.M."/>
            <person name="Coombs G.H."/>
            <person name="Mottram J.C."/>
            <person name="Tachezy J."/>
            <person name="Fraser-Liggett C.M."/>
            <person name="Johnson P.J."/>
        </authorList>
    </citation>
    <scope>NUCLEOTIDE SEQUENCE [LARGE SCALE GENOMIC DNA]</scope>
    <source>
        <strain evidence="4">G3</strain>
    </source>
</reference>
<dbReference type="InterPro" id="IPR055096">
    <property type="entry name" value="Ig_NUP210_1st"/>
</dbReference>
<dbReference type="Pfam" id="PF22967">
    <property type="entry name" value="Ig_NUP210_1st"/>
    <property type="match status" value="1"/>
</dbReference>
<dbReference type="Proteomes" id="UP000001542">
    <property type="component" value="Unassembled WGS sequence"/>
</dbReference>
<dbReference type="OrthoDB" id="361283at2759"/>
<keyword evidence="1" id="KW-1133">Transmembrane helix</keyword>
<accession>A2DNT0</accession>
<organism evidence="4 5">
    <name type="scientific">Trichomonas vaginalis (strain ATCC PRA-98 / G3)</name>
    <dbReference type="NCBI Taxonomy" id="412133"/>
    <lineage>
        <taxon>Eukaryota</taxon>
        <taxon>Metamonada</taxon>
        <taxon>Parabasalia</taxon>
        <taxon>Trichomonadida</taxon>
        <taxon>Trichomonadidae</taxon>
        <taxon>Trichomonas</taxon>
    </lineage>
</organism>
<dbReference type="VEuPathDB" id="TrichDB:TVAGG3_0288870"/>
<dbReference type="PANTHER" id="PTHR23019:SF0">
    <property type="entry name" value="NUCLEAR PORE MEMBRANE GLYCOPROTEIN 210"/>
    <property type="match status" value="1"/>
</dbReference>
<dbReference type="STRING" id="5722.A2DNT0"/>
<keyword evidence="1" id="KW-0472">Membrane</keyword>
<dbReference type="SUPFAM" id="SSF69304">
    <property type="entry name" value="Tricorn protease N-terminal domain"/>
    <property type="match status" value="1"/>
</dbReference>
<evidence type="ECO:0000256" key="1">
    <source>
        <dbReference type="SAM" id="Phobius"/>
    </source>
</evidence>
<feature type="domain" description="NUP210 Ig-like" evidence="3">
    <location>
        <begin position="112"/>
        <end position="172"/>
    </location>
</feature>
<keyword evidence="1" id="KW-0812">Transmembrane</keyword>
<gene>
    <name evidence="4" type="ORF">TVAG_225510</name>
</gene>
<protein>
    <submittedName>
        <fullName evidence="4">Uncharacterized protein</fullName>
    </submittedName>
</protein>
<dbReference type="RefSeq" id="XP_001578911.1">
    <property type="nucleotide sequence ID" value="XM_001578861.1"/>
</dbReference>
<dbReference type="KEGG" id="tva:5463428"/>
<evidence type="ECO:0000259" key="2">
    <source>
        <dbReference type="Pfam" id="PF22967"/>
    </source>
</evidence>
<sequence length="1480" mass="163816">MFCLLFELCFCDIKFEKLDYLLPYKEQNSNIKPSFVVESSGSTCIEWENANPNLINVNPITKQGSCSKFANIEVIVSGNDRKVATVYATNKNDRIPLTFYINKVNNITFKSSTKSIFIESDPRTFALVGFDERGNTFDTLNGLKFDISIDKSHLREITPSEENIKLISYQISVQGTKIGKTYIKAVGPKVPETTLDLIVIEPIGIFPGPVLHVLENHTIPFKLCSTRGINNGKAEKKCTYELSGDVLKKYTVSLSEPIMTLSDNYVGLTKKVGQTVLTVSDKDAEDNVATVIINVERPTKIIQPDLYIAIGDTPVFSPTFICPHGRNMDIFSTVYYKIDGSWNTVGAHLIKFTQVENRWECWVHVCAPIQINPELPVLPVDITYNLNITGGSGFFSYSHNGHGILSNSNNQVSTFREGKVTFTVQDLKVQKYSKTITIIVSYAKSSDIFIENTEILVGAKVEASCHFLAMESRKFTVQPNSRIKSDNPSVITQQLIGLKSGFSGLTCTADAISSQNGLVSVLDKMTVFVDGLASPNSTIPLRITGGPLQWPNSEPPVITVACPSISSPTISNLNRTFSASDVYTGNCDIQVLNKKTAQNTKPLPMYSKFNISVVYVDHFTLHSSDHDAPTLPECQAPIQSLDVFPVHTQPVSRMTKGHSVRITSVARSSDGRIIIYHDRYTETLYMNDRVMNTLHNDKSGAEYTDIVAENQKGKIVSRSEKFSQEMEIDVYENLQIEDSKTFYFTDKKNGTLKIYSGSGFYQTTENFKFDGTVFNPQLKSAGDHSYYIQDRCTKQSTQRTLTAIYADNLVIECPNAVIMNKPFNITVIPRYGNLLIPESFFDIIGMNIENSRKIGKNLFTMTSHKVGFLTIKATTIDGVSQTKEVKVLAPIIVEPSNIVCLPHETIDLKVVSGPTDVVLSGYDRKMISLAALTVTSLSPGRTQIAVKAAGVLDFEPFIVTVTVAKPLDLAITPSTVLPVQNGLMEIDVIVITNCGNFTPKYCEYNVPQNFNFIKVSEDRIIIQLTASGILSLTTKAYGVQKVTTHDVEAKLDLPDSLILPPLSNYNLKLPQNSIVTTCGTFQMTISQNGQIKTSKFLEKGIMIVTSKYGQTKAIVVRVEIPSLISIENEKNSNQIICNLLDKNGLKFTTDNGVLFNYSFDNSQKNNTNSHEALTFSEKFSVVAFNPSFSLSSKVFKLFNFIVPDSPIVLLHSKLQMSTSDGRQTNWFSESPVVKFGFNGTMKAKRRGSTMVFNSLGGKTLVTVVELEKLRLDLVSENTVEVVPITNIESVDWSSIEKPDDIQLNCYLNRRSSGIITSVVNSSGLYCLLGSKVSQSTLTVTLSSRNNKIEKTATKYIEGGANSLGIPNGYSVRLNEATLTKEIRLNSTENVRVVSSPESIRVSVDKSGVIVIQALKKDASGIVKLENIDTKQTAEIDVVWESGAKSNEVQVPKKAKYYMFYLMIMILIVSLYVILAQLGLI</sequence>
<dbReference type="InterPro" id="IPR055097">
    <property type="entry name" value="Ig_NUP210_2nd"/>
</dbReference>
<feature type="transmembrane region" description="Helical" evidence="1">
    <location>
        <begin position="1457"/>
        <end position="1479"/>
    </location>
</feature>
<proteinExistence type="predicted"/>
<dbReference type="PANTHER" id="PTHR23019">
    <property type="entry name" value="NUCLEAR PORE MEMBRANE GLYCOPROTEIN GP210-RELATED"/>
    <property type="match status" value="1"/>
</dbReference>
<keyword evidence="5" id="KW-1185">Reference proteome</keyword>
<evidence type="ECO:0000313" key="5">
    <source>
        <dbReference type="Proteomes" id="UP000001542"/>
    </source>
</evidence>
<evidence type="ECO:0000259" key="3">
    <source>
        <dbReference type="Pfam" id="PF22969"/>
    </source>
</evidence>
<feature type="domain" description="NUP210 Ig-like" evidence="2">
    <location>
        <begin position="20"/>
        <end position="93"/>
    </location>
</feature>
<dbReference type="Pfam" id="PF22969">
    <property type="entry name" value="Ig_NUP210_2nd"/>
    <property type="match status" value="1"/>
</dbReference>
<dbReference type="EMBL" id="DS113224">
    <property type="protein sequence ID" value="EAY17925.1"/>
    <property type="molecule type" value="Genomic_DNA"/>
</dbReference>
<evidence type="ECO:0000313" key="4">
    <source>
        <dbReference type="EMBL" id="EAY17925.1"/>
    </source>
</evidence>